<dbReference type="PANTHER" id="PTHR11908:SF132">
    <property type="entry name" value="ALDEHYDE OXIDASE 1-RELATED"/>
    <property type="match status" value="1"/>
</dbReference>
<dbReference type="EMBL" id="RCYZ01000003">
    <property type="protein sequence ID" value="TPG66356.1"/>
    <property type="molecule type" value="Genomic_DNA"/>
</dbReference>
<dbReference type="PANTHER" id="PTHR11908">
    <property type="entry name" value="XANTHINE DEHYDROGENASE"/>
    <property type="match status" value="1"/>
</dbReference>
<dbReference type="InterPro" id="IPR037165">
    <property type="entry name" value="AldOxase/xan_DH_Mopterin-bd_sf"/>
</dbReference>
<dbReference type="Gene3D" id="3.30.365.10">
    <property type="entry name" value="Aldehyde oxidase/xanthine dehydrogenase, molybdopterin binding domain"/>
    <property type="match status" value="4"/>
</dbReference>
<evidence type="ECO:0000259" key="3">
    <source>
        <dbReference type="SMART" id="SM01008"/>
    </source>
</evidence>
<evidence type="ECO:0000313" key="4">
    <source>
        <dbReference type="EMBL" id="TPG66356.1"/>
    </source>
</evidence>
<dbReference type="OrthoDB" id="9759099at2"/>
<dbReference type="SUPFAM" id="SSF54665">
    <property type="entry name" value="CO dehydrogenase molybdoprotein N-domain-like"/>
    <property type="match status" value="1"/>
</dbReference>
<dbReference type="Proteomes" id="UP000317646">
    <property type="component" value="Unassembled WGS sequence"/>
</dbReference>
<feature type="domain" description="Aldehyde oxidase/xanthine dehydrogenase a/b hammerhead" evidence="3">
    <location>
        <begin position="20"/>
        <end position="138"/>
    </location>
</feature>
<dbReference type="InterPro" id="IPR016208">
    <property type="entry name" value="Ald_Oxase/xanthine_DH-like"/>
</dbReference>
<evidence type="ECO:0000256" key="1">
    <source>
        <dbReference type="ARBA" id="ARBA00022505"/>
    </source>
</evidence>
<sequence>MLTEATGQPLDRVDGRLKVMGGARYTAEWDLPGLAYGALATSAIARGKVRAIDVKAAQQAPGVLAVLTYLNAPRLQPMPDKVGGSLFRGEGGITETLQPLQDAAIAYAGQPLAVVVADTHEHARYAATLVRITYDEAKPELDRATASRQTLPEAFTGSKEEPLQVTVGDPKAALAAAPVKLERVYESAITHHNPIEQLATIARWEKRNGADYLTVYDTTRGVDTLQEVFAASLNLPKENVHIICPFIGGAFGSKGWLYAPALLTAMAARVVGRPVKIELRRQDMFSTAGQRGATRQTLSLGATRDGKLTALQHDTQAQSSMVSGYTEPCARVSRMMYAVPNLGFAHHLSHLNLPSPCPMRGPGETVGGWALECAIDELATELNLDPVELRLRNYADKNPETGKPFSSKHLRECYARGQELIGWKARNPKPRSMREGNSLIGYGMATTMYPAARREASARTTLFADGRALVQSATHELGNGAYTIFRQISADALALPVENVRFELGDSALPKAPTTGGSATTATIGPAATAACQEALSALKQIAIRDAKSPLFGATEDAIEARDGRLVRKANAAQGETYAAILQRAKLPSISAEGTAKPGDEREQFSFYSFGAVFAKVRVDEASGSVRVAQLCAVYDVGKLMNPQTAHSQFIGGMAMGLGAALMEATHYDARNGRAVVRNLADYHVPSMADTPDIIAEALNIPDPHISALGARGIGEIGCVGTPAAITNAVFHATGQRLRSLPLTPDKLLKALAS</sequence>
<evidence type="ECO:0000313" key="5">
    <source>
        <dbReference type="Proteomes" id="UP000317646"/>
    </source>
</evidence>
<dbReference type="InterPro" id="IPR000674">
    <property type="entry name" value="Ald_Oxase/Xan_DH_a/b"/>
</dbReference>
<keyword evidence="1" id="KW-0500">Molybdenum</keyword>
<dbReference type="AlphaFoldDB" id="A0A502GZ56"/>
<dbReference type="InterPro" id="IPR036856">
    <property type="entry name" value="Ald_Oxase/Xan_DH_a/b_sf"/>
</dbReference>
<dbReference type="Gene3D" id="3.90.1170.50">
    <property type="entry name" value="Aldehyde oxidase/xanthine dehydrogenase, a/b hammerhead"/>
    <property type="match status" value="1"/>
</dbReference>
<dbReference type="GO" id="GO:0016491">
    <property type="term" value="F:oxidoreductase activity"/>
    <property type="evidence" value="ECO:0007669"/>
    <property type="project" value="UniProtKB-KW"/>
</dbReference>
<dbReference type="InterPro" id="IPR008274">
    <property type="entry name" value="AldOxase/xan_DH_MoCoBD1"/>
</dbReference>
<keyword evidence="5" id="KW-1185">Reference proteome</keyword>
<reference evidence="4 5" key="1">
    <citation type="journal article" date="2019" name="Environ. Microbiol.">
        <title>Species interactions and distinct microbial communities in high Arctic permafrost affected cryosols are associated with the CH4 and CO2 gas fluxes.</title>
        <authorList>
            <person name="Altshuler I."/>
            <person name="Hamel J."/>
            <person name="Turney S."/>
            <person name="Magnuson E."/>
            <person name="Levesque R."/>
            <person name="Greer C."/>
            <person name="Whyte L.G."/>
        </authorList>
    </citation>
    <scope>NUCLEOTIDE SEQUENCE [LARGE SCALE GENOMIC DNA]</scope>
    <source>
        <strain evidence="4 5">S9.2P</strain>
    </source>
</reference>
<name>A0A502GZ56_9BACT</name>
<dbReference type="InterPro" id="IPR046867">
    <property type="entry name" value="AldOxase/xan_DH_MoCoBD2"/>
</dbReference>
<gene>
    <name evidence="4" type="ORF">EAH73_08030</name>
</gene>
<organism evidence="4 5">
    <name type="scientific">Hymenobacter nivis</name>
    <dbReference type="NCBI Taxonomy" id="1850093"/>
    <lineage>
        <taxon>Bacteria</taxon>
        <taxon>Pseudomonadati</taxon>
        <taxon>Bacteroidota</taxon>
        <taxon>Cytophagia</taxon>
        <taxon>Cytophagales</taxon>
        <taxon>Hymenobacteraceae</taxon>
        <taxon>Hymenobacter</taxon>
    </lineage>
</organism>
<dbReference type="Pfam" id="PF20256">
    <property type="entry name" value="MoCoBD_2"/>
    <property type="match status" value="1"/>
</dbReference>
<dbReference type="SUPFAM" id="SSF56003">
    <property type="entry name" value="Molybdenum cofactor-binding domain"/>
    <property type="match status" value="1"/>
</dbReference>
<dbReference type="GO" id="GO:0005506">
    <property type="term" value="F:iron ion binding"/>
    <property type="evidence" value="ECO:0007669"/>
    <property type="project" value="InterPro"/>
</dbReference>
<dbReference type="Pfam" id="PF01315">
    <property type="entry name" value="Ald_Xan_dh_C"/>
    <property type="match status" value="1"/>
</dbReference>
<dbReference type="Pfam" id="PF02738">
    <property type="entry name" value="MoCoBD_1"/>
    <property type="match status" value="1"/>
</dbReference>
<proteinExistence type="predicted"/>
<dbReference type="SMART" id="SM01008">
    <property type="entry name" value="Ald_Xan_dh_C"/>
    <property type="match status" value="1"/>
</dbReference>
<dbReference type="RefSeq" id="WP_140465987.1">
    <property type="nucleotide sequence ID" value="NZ_RCYZ01000003.1"/>
</dbReference>
<protein>
    <submittedName>
        <fullName evidence="4">Xanthine dehydrogenase family protein molybdopterin-binding subunit</fullName>
    </submittedName>
</protein>
<accession>A0A502GZ56</accession>
<evidence type="ECO:0000256" key="2">
    <source>
        <dbReference type="ARBA" id="ARBA00023002"/>
    </source>
</evidence>
<keyword evidence="2" id="KW-0560">Oxidoreductase</keyword>
<comment type="caution">
    <text evidence="4">The sequence shown here is derived from an EMBL/GenBank/DDBJ whole genome shotgun (WGS) entry which is preliminary data.</text>
</comment>